<reference evidence="1" key="1">
    <citation type="submission" date="2019-08" db="EMBL/GenBank/DDBJ databases">
        <authorList>
            <person name="Kucharzyk K."/>
            <person name="Murdoch R.W."/>
            <person name="Higgins S."/>
            <person name="Loffler F."/>
        </authorList>
    </citation>
    <scope>NUCLEOTIDE SEQUENCE</scope>
</reference>
<sequence>MLPDSAGVFIAAGIGPLGAPVTITLADSVRYNGSSEGCRGIKSSKISGSLQSVAERLNQAGAKISPGFNLLLFLHVEENRIVKLLPGKCRQEHFSFLYGFREAVCIAVPVSADVKFGSFCLPVVFFKVLVF</sequence>
<evidence type="ECO:0000313" key="1">
    <source>
        <dbReference type="EMBL" id="MPN40922.1"/>
    </source>
</evidence>
<gene>
    <name evidence="1" type="ORF">SDC9_188462</name>
</gene>
<protein>
    <submittedName>
        <fullName evidence="1">Uncharacterized protein</fullName>
    </submittedName>
</protein>
<comment type="caution">
    <text evidence="1">The sequence shown here is derived from an EMBL/GenBank/DDBJ whole genome shotgun (WGS) entry which is preliminary data.</text>
</comment>
<dbReference type="EMBL" id="VSSQ01097646">
    <property type="protein sequence ID" value="MPN40922.1"/>
    <property type="molecule type" value="Genomic_DNA"/>
</dbReference>
<name>A0A645HR46_9ZZZZ</name>
<dbReference type="AlphaFoldDB" id="A0A645HR46"/>
<organism evidence="1">
    <name type="scientific">bioreactor metagenome</name>
    <dbReference type="NCBI Taxonomy" id="1076179"/>
    <lineage>
        <taxon>unclassified sequences</taxon>
        <taxon>metagenomes</taxon>
        <taxon>ecological metagenomes</taxon>
    </lineage>
</organism>
<accession>A0A645HR46</accession>
<proteinExistence type="predicted"/>